<evidence type="ECO:0000256" key="3">
    <source>
        <dbReference type="ARBA" id="ARBA00022776"/>
    </source>
</evidence>
<accession>B6K4L3</accession>
<dbReference type="InterPro" id="IPR044554">
    <property type="entry name" value="ANAPC2"/>
</dbReference>
<keyword evidence="3" id="KW-0498">Mitosis</keyword>
<name>B6K4L3_SCHJY</name>
<dbReference type="GO" id="GO:0006511">
    <property type="term" value="P:ubiquitin-dependent protein catabolic process"/>
    <property type="evidence" value="ECO:0007669"/>
    <property type="project" value="InterPro"/>
</dbReference>
<protein>
    <recommendedName>
        <fullName evidence="1">Anaphase-promoting complex subunit 2</fullName>
    </recommendedName>
</protein>
<dbReference type="Pfam" id="PF08672">
    <property type="entry name" value="ANAPC2"/>
    <property type="match status" value="1"/>
</dbReference>
<dbReference type="OMA" id="TYFMYET"/>
<dbReference type="SMART" id="SM01013">
    <property type="entry name" value="APC2"/>
    <property type="match status" value="1"/>
</dbReference>
<feature type="domain" description="Cullin family profile" evidence="7">
    <location>
        <begin position="361"/>
        <end position="586"/>
    </location>
</feature>
<evidence type="ECO:0000256" key="1">
    <source>
        <dbReference type="ARBA" id="ARBA00016068"/>
    </source>
</evidence>
<dbReference type="InterPro" id="IPR016158">
    <property type="entry name" value="Cullin_homology"/>
</dbReference>
<dbReference type="FunFam" id="1.10.10.10:FF:000331">
    <property type="entry name" value="Anaphase-promoting complex subunit 2"/>
    <property type="match status" value="1"/>
</dbReference>
<dbReference type="PANTHER" id="PTHR45957:SF1">
    <property type="entry name" value="ANAPHASE-PROMOTING COMPLEX SUBUNIT 2"/>
    <property type="match status" value="1"/>
</dbReference>
<keyword evidence="10" id="KW-1185">Reference proteome</keyword>
<dbReference type="InterPro" id="IPR036390">
    <property type="entry name" value="WH_DNA-bd_sf"/>
</dbReference>
<dbReference type="GO" id="GO:0031625">
    <property type="term" value="F:ubiquitin protein ligase binding"/>
    <property type="evidence" value="ECO:0007669"/>
    <property type="project" value="InterPro"/>
</dbReference>
<sequence length="701" mass="80621">MASPSTHKPSRESLRSSLHLVPATPVDYFFLQIRRHFNDSVCVSLASLSLKSDDQLHKFVDELFVVWNAYVERIDILAKDPVSSSTHSSPFIRKPLTTEEVALIHARMPVYFQSMCKQYLKFEQFEKLLRSYLQRTITIWARNSTDDATRISLFFDLCKKLRSIGLEGPLREAFSSVLKRHIKEIVFTKFGVAWTESIVHTVTQWVRSEIGSLVEHIFGSTNSKVLQQLDQLTLDILANIRSEDMLAIVLKYPRSHGAVEDLRMTLRLTEQRSFLVDTFIKDCNRHVLLPSTSTKSLISLYILTIRCFTHLEPSGVLLNRVSKSIRAYLKERDDTIKCLMTSMFVDQDSELAAELARTDSTTLEFDGDRYDDLNWTPDPIDAAPDYKKNGDNDIVSRLLSIFNSKEVFVQELQLLLADRLLRITNYAPKKEAVNLELLRQRLGDASLQMCTVMIKDIQQSHEIDALIHRRAHVSSNFHATILSRLFWPKLSVHPLRLPRPIQHQLDMFAEEFALVKNKRELVFLPNLGVVDIDVELEDRTISMTVTPEQAAVLCLFQDSQTLDVESAAQVIEQNEDRVRKHMAFWVHHRVIAQVDANHFRVREKDTEETVTEDNYEAEQVSAVQSSTETAADEMRIYWSFVVGMLTNLGALELERIHNMLTMFVPPPNGYTRSQAELREFLALMIKEEKLEFTGGAYKLKQ</sequence>
<dbReference type="JaponicusDB" id="SJAG_03575">
    <property type="gene designation" value="apc2"/>
</dbReference>
<dbReference type="Gene3D" id="3.30.230.130">
    <property type="entry name" value="Cullin, Chain C, Domain 2"/>
    <property type="match status" value="1"/>
</dbReference>
<dbReference type="eggNOG" id="KOG2165">
    <property type="taxonomic scope" value="Eukaryota"/>
</dbReference>
<dbReference type="InterPro" id="IPR059120">
    <property type="entry name" value="Cullin-like_AB"/>
</dbReference>
<dbReference type="Gene3D" id="1.20.1310.10">
    <property type="entry name" value="Cullin Repeats"/>
    <property type="match status" value="1"/>
</dbReference>
<dbReference type="Gene3D" id="1.10.10.10">
    <property type="entry name" value="Winged helix-like DNA-binding domain superfamily/Winged helix DNA-binding domain"/>
    <property type="match status" value="1"/>
</dbReference>
<gene>
    <name evidence="9" type="primary">apc2</name>
    <name evidence="8" type="ORF">SJAG_03575</name>
</gene>
<dbReference type="HOGENOM" id="CLU_007149_4_2_1"/>
<keyword evidence="2" id="KW-0132">Cell division</keyword>
<dbReference type="GeneID" id="7048834"/>
<evidence type="ECO:0000313" key="9">
    <source>
        <dbReference type="JaponicusDB" id="SJAG_03575"/>
    </source>
</evidence>
<dbReference type="PROSITE" id="PS50069">
    <property type="entry name" value="CULLIN_2"/>
    <property type="match status" value="1"/>
</dbReference>
<dbReference type="AlphaFoldDB" id="B6K4L3"/>
<dbReference type="SMART" id="SM00182">
    <property type="entry name" value="CULLIN"/>
    <property type="match status" value="1"/>
</dbReference>
<keyword evidence="4" id="KW-0833">Ubl conjugation pathway</keyword>
<dbReference type="SUPFAM" id="SSF75632">
    <property type="entry name" value="Cullin homology domain"/>
    <property type="match status" value="1"/>
</dbReference>
<dbReference type="RefSeq" id="XP_002174713.1">
    <property type="nucleotide sequence ID" value="XM_002174677.2"/>
</dbReference>
<evidence type="ECO:0000256" key="4">
    <source>
        <dbReference type="ARBA" id="ARBA00022786"/>
    </source>
</evidence>
<dbReference type="Pfam" id="PF26557">
    <property type="entry name" value="Cullin_AB"/>
    <property type="match status" value="1"/>
</dbReference>
<dbReference type="EMBL" id="KE651167">
    <property type="protein sequence ID" value="EEB08420.1"/>
    <property type="molecule type" value="Genomic_DNA"/>
</dbReference>
<dbReference type="GO" id="GO:0005680">
    <property type="term" value="C:anaphase-promoting complex"/>
    <property type="evidence" value="ECO:0000318"/>
    <property type="project" value="GO_Central"/>
</dbReference>
<dbReference type="STRING" id="402676.B6K4L3"/>
<dbReference type="GO" id="GO:0051301">
    <property type="term" value="P:cell division"/>
    <property type="evidence" value="ECO:0007669"/>
    <property type="project" value="UniProtKB-KW"/>
</dbReference>
<dbReference type="Pfam" id="PF25773">
    <property type="entry name" value="TPR_ANAPC2"/>
    <property type="match status" value="1"/>
</dbReference>
<evidence type="ECO:0000256" key="5">
    <source>
        <dbReference type="ARBA" id="ARBA00023306"/>
    </source>
</evidence>
<dbReference type="InterPro" id="IPR014786">
    <property type="entry name" value="ANAPC2_C"/>
</dbReference>
<reference evidence="8 10" key="1">
    <citation type="journal article" date="2011" name="Science">
        <title>Comparative functional genomics of the fission yeasts.</title>
        <authorList>
            <person name="Rhind N."/>
            <person name="Chen Z."/>
            <person name="Yassour M."/>
            <person name="Thompson D.A."/>
            <person name="Haas B.J."/>
            <person name="Habib N."/>
            <person name="Wapinski I."/>
            <person name="Roy S."/>
            <person name="Lin M.F."/>
            <person name="Heiman D.I."/>
            <person name="Young S.K."/>
            <person name="Furuya K."/>
            <person name="Guo Y."/>
            <person name="Pidoux A."/>
            <person name="Chen H.M."/>
            <person name="Robbertse B."/>
            <person name="Goldberg J.M."/>
            <person name="Aoki K."/>
            <person name="Bayne E.H."/>
            <person name="Berlin A.M."/>
            <person name="Desjardins C.A."/>
            <person name="Dobbs E."/>
            <person name="Dukaj L."/>
            <person name="Fan L."/>
            <person name="FitzGerald M.G."/>
            <person name="French C."/>
            <person name="Gujja S."/>
            <person name="Hansen K."/>
            <person name="Keifenheim D."/>
            <person name="Levin J.Z."/>
            <person name="Mosher R.A."/>
            <person name="Mueller C.A."/>
            <person name="Pfiffner J."/>
            <person name="Priest M."/>
            <person name="Russ C."/>
            <person name="Smialowska A."/>
            <person name="Swoboda P."/>
            <person name="Sykes S.M."/>
            <person name="Vaughn M."/>
            <person name="Vengrova S."/>
            <person name="Yoder R."/>
            <person name="Zeng Q."/>
            <person name="Allshire R."/>
            <person name="Baulcombe D."/>
            <person name="Birren B.W."/>
            <person name="Brown W."/>
            <person name="Ekwall K."/>
            <person name="Kellis M."/>
            <person name="Leatherwood J."/>
            <person name="Levin H."/>
            <person name="Margalit H."/>
            <person name="Martienssen R."/>
            <person name="Nieduszynski C.A."/>
            <person name="Spatafora J.W."/>
            <person name="Friedman N."/>
            <person name="Dalgaard J.Z."/>
            <person name="Baumann P."/>
            <person name="Niki H."/>
            <person name="Regev A."/>
            <person name="Nusbaum C."/>
        </authorList>
    </citation>
    <scope>NUCLEOTIDE SEQUENCE [LARGE SCALE GENOMIC DNA]</scope>
    <source>
        <strain evidence="10">yFS275 / FY16936</strain>
    </source>
</reference>
<evidence type="ECO:0000256" key="6">
    <source>
        <dbReference type="PROSITE-ProRule" id="PRU00330"/>
    </source>
</evidence>
<dbReference type="Proteomes" id="UP000001744">
    <property type="component" value="Unassembled WGS sequence"/>
</dbReference>
<comment type="similarity">
    <text evidence="6">Belongs to the cullin family.</text>
</comment>
<dbReference type="InterPro" id="IPR036317">
    <property type="entry name" value="Cullin_homology_sf"/>
</dbReference>
<evidence type="ECO:0000313" key="10">
    <source>
        <dbReference type="Proteomes" id="UP000001744"/>
    </source>
</evidence>
<dbReference type="InterPro" id="IPR057975">
    <property type="entry name" value="TPR_ANAPC2"/>
</dbReference>
<dbReference type="GO" id="GO:0007091">
    <property type="term" value="P:metaphase/anaphase transition of mitotic cell cycle"/>
    <property type="evidence" value="ECO:0000318"/>
    <property type="project" value="GO_Central"/>
</dbReference>
<dbReference type="GO" id="GO:0070979">
    <property type="term" value="P:protein K11-linked ubiquitination"/>
    <property type="evidence" value="ECO:0000318"/>
    <property type="project" value="GO_Central"/>
</dbReference>
<organism evidence="8 10">
    <name type="scientific">Schizosaccharomyces japonicus (strain yFS275 / FY16936)</name>
    <name type="common">Fission yeast</name>
    <dbReference type="NCBI Taxonomy" id="402676"/>
    <lineage>
        <taxon>Eukaryota</taxon>
        <taxon>Fungi</taxon>
        <taxon>Dikarya</taxon>
        <taxon>Ascomycota</taxon>
        <taxon>Taphrinomycotina</taxon>
        <taxon>Schizosaccharomycetes</taxon>
        <taxon>Schizosaccharomycetales</taxon>
        <taxon>Schizosaccharomycetaceae</taxon>
        <taxon>Schizosaccharomyces</taxon>
    </lineage>
</organism>
<dbReference type="SUPFAM" id="SSF46785">
    <property type="entry name" value="Winged helix' DNA-binding domain"/>
    <property type="match status" value="1"/>
</dbReference>
<evidence type="ECO:0000256" key="2">
    <source>
        <dbReference type="ARBA" id="ARBA00022618"/>
    </source>
</evidence>
<proteinExistence type="inferred from homology"/>
<evidence type="ECO:0000313" key="8">
    <source>
        <dbReference type="EMBL" id="EEB08420.1"/>
    </source>
</evidence>
<dbReference type="InterPro" id="IPR036388">
    <property type="entry name" value="WH-like_DNA-bd_sf"/>
</dbReference>
<dbReference type="VEuPathDB" id="FungiDB:SJAG_03575"/>
<dbReference type="PANTHER" id="PTHR45957">
    <property type="entry name" value="ANAPHASE-PROMOTING COMPLEX SUBUNIT 2"/>
    <property type="match status" value="1"/>
</dbReference>
<dbReference type="OrthoDB" id="5581181at2759"/>
<evidence type="ECO:0000259" key="7">
    <source>
        <dbReference type="PROSITE" id="PS50069"/>
    </source>
</evidence>
<keyword evidence="5" id="KW-0131">Cell cycle</keyword>